<comment type="caution">
    <text evidence="1">The sequence shown here is derived from an EMBL/GenBank/DDBJ whole genome shotgun (WGS) entry which is preliminary data.</text>
</comment>
<evidence type="ECO:0000313" key="2">
    <source>
        <dbReference type="Proteomes" id="UP000828922"/>
    </source>
</evidence>
<proteinExistence type="predicted"/>
<organism evidence="1 2">
    <name type="scientific">Sphagnum magellanicum</name>
    <dbReference type="NCBI Taxonomy" id="128215"/>
    <lineage>
        <taxon>Eukaryota</taxon>
        <taxon>Viridiplantae</taxon>
        <taxon>Streptophyta</taxon>
        <taxon>Embryophyta</taxon>
        <taxon>Bryophyta</taxon>
        <taxon>Sphagnophytina</taxon>
        <taxon>Sphagnopsida</taxon>
        <taxon>Sphagnales</taxon>
        <taxon>Sphagnaceae</taxon>
        <taxon>Sphagnum</taxon>
    </lineage>
</organism>
<keyword evidence="2" id="KW-1185">Reference proteome</keyword>
<accession>A0ACB8HN80</accession>
<sequence length="275" mass="30235">MAQAMACSCSVASKLFAWKLSSESPLFASSRSCSSCSSPIALFSFCFSSSFRKVRAIQRQRLRSHVLALAGCGGNAGCDDEEEEEGSSSEEGARTGDSMLAEFMQYVNTTKQLWPLEGRNPTALMPPTTVVRVQMDALMRNDWPEENSGIKTAFAFAMPARVDEILAGQVRGTINAARAWDAAERYLSLEEFGNVLRQPMYSPLINCSQWEIASPLIFHGPQDKRGLQAVRVASHSEQGDVQSRVFTFCLEKVQSGAFKDCWMVVGLRVGDYANV</sequence>
<dbReference type="EMBL" id="CM038913">
    <property type="protein sequence ID" value="KAH9557636.1"/>
    <property type="molecule type" value="Genomic_DNA"/>
</dbReference>
<evidence type="ECO:0000313" key="1">
    <source>
        <dbReference type="EMBL" id="KAH9557636.1"/>
    </source>
</evidence>
<gene>
    <name evidence="1" type="ORF">CY35_07G094600</name>
</gene>
<protein>
    <submittedName>
        <fullName evidence="1">Uncharacterized protein</fullName>
    </submittedName>
</protein>
<name>A0ACB8HN80_9BRYO</name>
<dbReference type="Proteomes" id="UP000828922">
    <property type="component" value="Linkage Group LG07"/>
</dbReference>
<reference evidence="2" key="1">
    <citation type="journal article" date="2022" name="New Phytol.">
        <title>Phylogenomic structure and speciation in an emerging model: the Sphagnum magellanicum complex (Bryophyta).</title>
        <authorList>
            <person name="Shaw A.J."/>
            <person name="Piatkowski B."/>
            <person name="Duffy A.M."/>
            <person name="Aguero B."/>
            <person name="Imwattana K."/>
            <person name="Nieto-Lugilde M."/>
            <person name="Healey A."/>
            <person name="Weston D.J."/>
            <person name="Patel M.N."/>
            <person name="Schmutz J."/>
            <person name="Grimwood J."/>
            <person name="Yavitt J.B."/>
            <person name="Hassel K."/>
            <person name="Stenoien H.K."/>
            <person name="Flatberg K.I."/>
            <person name="Bickford C.P."/>
            <person name="Hicks K.A."/>
        </authorList>
    </citation>
    <scope>NUCLEOTIDE SEQUENCE [LARGE SCALE GENOMIC DNA]</scope>
</reference>